<dbReference type="SMART" id="SM00346">
    <property type="entry name" value="HTH_ICLR"/>
    <property type="match status" value="1"/>
</dbReference>
<dbReference type="InterPro" id="IPR029016">
    <property type="entry name" value="GAF-like_dom_sf"/>
</dbReference>
<dbReference type="PANTHER" id="PTHR30136:SF24">
    <property type="entry name" value="HTH-TYPE TRANSCRIPTIONAL REPRESSOR ALLR"/>
    <property type="match status" value="1"/>
</dbReference>
<dbReference type="EMBL" id="VSSQ01024243">
    <property type="protein sequence ID" value="MPM71643.1"/>
    <property type="molecule type" value="Genomic_DNA"/>
</dbReference>
<dbReference type="GO" id="GO:0045892">
    <property type="term" value="P:negative regulation of DNA-templated transcription"/>
    <property type="evidence" value="ECO:0007669"/>
    <property type="project" value="TreeGrafter"/>
</dbReference>
<evidence type="ECO:0000259" key="6">
    <source>
        <dbReference type="PROSITE" id="PS51078"/>
    </source>
</evidence>
<feature type="region of interest" description="Disordered" evidence="4">
    <location>
        <begin position="285"/>
        <end position="304"/>
    </location>
</feature>
<dbReference type="GO" id="GO:0003677">
    <property type="term" value="F:DNA binding"/>
    <property type="evidence" value="ECO:0007669"/>
    <property type="project" value="UniProtKB-KW"/>
</dbReference>
<dbReference type="PROSITE" id="PS51077">
    <property type="entry name" value="HTH_ICLR"/>
    <property type="match status" value="1"/>
</dbReference>
<evidence type="ECO:0000256" key="2">
    <source>
        <dbReference type="ARBA" id="ARBA00023125"/>
    </source>
</evidence>
<dbReference type="SUPFAM" id="SSF46785">
    <property type="entry name" value="Winged helix' DNA-binding domain"/>
    <property type="match status" value="1"/>
</dbReference>
<organism evidence="7">
    <name type="scientific">bioreactor metagenome</name>
    <dbReference type="NCBI Taxonomy" id="1076179"/>
    <lineage>
        <taxon>unclassified sequences</taxon>
        <taxon>metagenomes</taxon>
        <taxon>ecological metagenomes</taxon>
    </lineage>
</organism>
<name>A0A645C837_9ZZZZ</name>
<proteinExistence type="predicted"/>
<keyword evidence="3" id="KW-0804">Transcription</keyword>
<dbReference type="Pfam" id="PF09339">
    <property type="entry name" value="HTH_IclR"/>
    <property type="match status" value="1"/>
</dbReference>
<accession>A0A645C837</accession>
<dbReference type="InterPro" id="IPR005471">
    <property type="entry name" value="Tscrpt_reg_IclR_N"/>
</dbReference>
<dbReference type="AlphaFoldDB" id="A0A645C837"/>
<dbReference type="Gene3D" id="1.10.10.10">
    <property type="entry name" value="Winged helix-like DNA-binding domain superfamily/Winged helix DNA-binding domain"/>
    <property type="match status" value="1"/>
</dbReference>
<reference evidence="7" key="1">
    <citation type="submission" date="2019-08" db="EMBL/GenBank/DDBJ databases">
        <authorList>
            <person name="Kucharzyk K."/>
            <person name="Murdoch R.W."/>
            <person name="Higgins S."/>
            <person name="Loffler F."/>
        </authorList>
    </citation>
    <scope>NUCLEOTIDE SEQUENCE</scope>
</reference>
<evidence type="ECO:0000256" key="4">
    <source>
        <dbReference type="SAM" id="MobiDB-lite"/>
    </source>
</evidence>
<gene>
    <name evidence="7" type="primary">allR_3</name>
    <name evidence="7" type="ORF">SDC9_118611</name>
</gene>
<keyword evidence="2" id="KW-0238">DNA-binding</keyword>
<evidence type="ECO:0000256" key="1">
    <source>
        <dbReference type="ARBA" id="ARBA00023015"/>
    </source>
</evidence>
<dbReference type="InterPro" id="IPR050707">
    <property type="entry name" value="HTH_MetabolicPath_Reg"/>
</dbReference>
<dbReference type="Gene3D" id="3.30.450.40">
    <property type="match status" value="1"/>
</dbReference>
<dbReference type="Pfam" id="PF01614">
    <property type="entry name" value="IclR_C"/>
    <property type="match status" value="1"/>
</dbReference>
<dbReference type="GO" id="GO:0003700">
    <property type="term" value="F:DNA-binding transcription factor activity"/>
    <property type="evidence" value="ECO:0007669"/>
    <property type="project" value="TreeGrafter"/>
</dbReference>
<protein>
    <submittedName>
        <fullName evidence="7">HTH-type transcriptional repressor AllR</fullName>
    </submittedName>
</protein>
<feature type="domain" description="HTH iclR-type" evidence="5">
    <location>
        <begin position="43"/>
        <end position="105"/>
    </location>
</feature>
<evidence type="ECO:0000313" key="7">
    <source>
        <dbReference type="EMBL" id="MPM71643.1"/>
    </source>
</evidence>
<dbReference type="InterPro" id="IPR014757">
    <property type="entry name" value="Tscrpt_reg_IclR_C"/>
</dbReference>
<comment type="caution">
    <text evidence="7">The sequence shown here is derived from an EMBL/GenBank/DDBJ whole genome shotgun (WGS) entry which is preliminary data.</text>
</comment>
<evidence type="ECO:0000259" key="5">
    <source>
        <dbReference type="PROSITE" id="PS51077"/>
    </source>
</evidence>
<keyword evidence="1" id="KW-0805">Transcription regulation</keyword>
<dbReference type="InterPro" id="IPR036390">
    <property type="entry name" value="WH_DNA-bd_sf"/>
</dbReference>
<feature type="compositionally biased region" description="Basic and acidic residues" evidence="4">
    <location>
        <begin position="294"/>
        <end position="304"/>
    </location>
</feature>
<feature type="domain" description="IclR-ED" evidence="6">
    <location>
        <begin position="106"/>
        <end position="287"/>
    </location>
</feature>
<dbReference type="PANTHER" id="PTHR30136">
    <property type="entry name" value="HELIX-TURN-HELIX TRANSCRIPTIONAL REGULATOR, ICLR FAMILY"/>
    <property type="match status" value="1"/>
</dbReference>
<dbReference type="SUPFAM" id="SSF55781">
    <property type="entry name" value="GAF domain-like"/>
    <property type="match status" value="1"/>
</dbReference>
<evidence type="ECO:0000256" key="3">
    <source>
        <dbReference type="ARBA" id="ARBA00023163"/>
    </source>
</evidence>
<dbReference type="InterPro" id="IPR036388">
    <property type="entry name" value="WH-like_DNA-bd_sf"/>
</dbReference>
<sequence length="304" mass="33382">MSRDAIHHRAGLPPLTFPAIAPYAISNPFELHMTDTSPPEKLVGALSAGLKVLRYLSSAQTPHGVSRIAKDLELNASTCFNLLKTLVHERLVTFDEGTKTYSIGLGLVELAKGSLEKATYARLMRPHLQELAARHNITVTLWQRIPDDRVVLVDLAESMSTMRVHMSIGQRLPMYIAALGRCMAAHSGLSVLELRRKLSELRWEDGPGFEAYMRDVEHVRNHGFAVDNGNFVRGVITVSSPILDAQRRPVMAVSAVGFATQLTDNALAALSEDLRERCREATQALSGGAVTRPWSDDSKPVLVA</sequence>
<dbReference type="PROSITE" id="PS51078">
    <property type="entry name" value="ICLR_ED"/>
    <property type="match status" value="1"/>
</dbReference>